<keyword evidence="5 7" id="KW-0472">Membrane</keyword>
<proteinExistence type="inferred from homology"/>
<gene>
    <name evidence="9" type="ORF">HAKA00212_LOCUS17813</name>
</gene>
<accession>A0A7S3Y2F1</accession>
<keyword evidence="3 7" id="KW-0812">Transmembrane</keyword>
<keyword evidence="4 7" id="KW-1133">Transmembrane helix</keyword>
<dbReference type="GO" id="GO:0005886">
    <property type="term" value="C:plasma membrane"/>
    <property type="evidence" value="ECO:0007669"/>
    <property type="project" value="UniProtKB-SubCell"/>
</dbReference>
<sequence length="632" mass="68847">MESDGKDYGEPIQAGHDFDGPVKNRRCTDLLWLGLLLVVWICMTVIGKQAVDNGDIDLILHPVDYQGRSCGVGDYEDKPDLYYVRFDGTGVCVESCPQTTDTSVIYACVDDSDIPSYLINGSMDGLVNNGYGYCMVQYATSDAVGYCIFSDSSISSQFSVSSIEYLEDYLQDIYDARWYIIGLGFGLTLVLSYVFVLLLHVKALIFLLIWGAIWAVFLVLLAVGASVLVKAEQEETVRGRHGPNYTDQSEAVTTWALGAALVAAALLWACYALAARSSVRLAAGIVHEAAAAVAHMPLLLCLPLFQIAGWVVFVAVWAAYLLFLLASGDFETVESAGDLFSHEAYQLPADVVPKGVFLGAALFWTSAFVVGLGLMMTAQATAQWYFTRDKQHTHSGLVCGAVGRTLCHHVGTAAFGSLFLSLTAPFRWLLVFIDRQVTKCGSVGKVLKCCCCLCTCCIERCLNYLSKGAYAHTAIFSHDFLQGGREAFNLVARNVARVTAVSVVCDYILLIMVGVVTASVTALSYAVLMSQLDGDWASVGAPMVVILGISLFVAWLTVELLGMAMTTVQIAYLADMEMFRPGDRFVSKDLKQYMDDAHRFHLESTKGEASNDETQGFASRDQPTYQSAADVY</sequence>
<evidence type="ECO:0000256" key="1">
    <source>
        <dbReference type="ARBA" id="ARBA00004141"/>
    </source>
</evidence>
<evidence type="ECO:0000256" key="2">
    <source>
        <dbReference type="ARBA" id="ARBA00007168"/>
    </source>
</evidence>
<feature type="transmembrane region" description="Helical" evidence="7">
    <location>
        <begin position="307"/>
        <end position="326"/>
    </location>
</feature>
<evidence type="ECO:0000256" key="8">
    <source>
        <dbReference type="SAM" id="MobiDB-lite"/>
    </source>
</evidence>
<evidence type="ECO:0000256" key="6">
    <source>
        <dbReference type="ARBA" id="ARBA00023180"/>
    </source>
</evidence>
<evidence type="ECO:0000256" key="3">
    <source>
        <dbReference type="ARBA" id="ARBA00022692"/>
    </source>
</evidence>
<feature type="transmembrane region" description="Helical" evidence="7">
    <location>
        <begin position="507"/>
        <end position="527"/>
    </location>
</feature>
<feature type="transmembrane region" description="Helical" evidence="7">
    <location>
        <begin position="252"/>
        <end position="275"/>
    </location>
</feature>
<dbReference type="EMBL" id="HBIU01039130">
    <property type="protein sequence ID" value="CAE0639028.1"/>
    <property type="molecule type" value="Transcribed_RNA"/>
</dbReference>
<comment type="function">
    <text evidence="7">Choline transporter.</text>
</comment>
<protein>
    <recommendedName>
        <fullName evidence="7">Choline transporter-like protein</fullName>
    </recommendedName>
</protein>
<comment type="subcellular location">
    <subcellularLocation>
        <location evidence="7">Cell membrane</location>
        <topology evidence="7">Multi-pass membrane protein</topology>
    </subcellularLocation>
    <subcellularLocation>
        <location evidence="1">Membrane</location>
        <topology evidence="1">Multi-pass membrane protein</topology>
    </subcellularLocation>
</comment>
<dbReference type="InterPro" id="IPR007603">
    <property type="entry name" value="Choline_transptr-like"/>
</dbReference>
<feature type="region of interest" description="Disordered" evidence="8">
    <location>
        <begin position="604"/>
        <end position="632"/>
    </location>
</feature>
<evidence type="ECO:0000256" key="7">
    <source>
        <dbReference type="RuleBase" id="RU368066"/>
    </source>
</evidence>
<keyword evidence="6" id="KW-0325">Glycoprotein</keyword>
<reference evidence="9" key="1">
    <citation type="submission" date="2021-01" db="EMBL/GenBank/DDBJ databases">
        <authorList>
            <person name="Corre E."/>
            <person name="Pelletier E."/>
            <person name="Niang G."/>
            <person name="Scheremetjew M."/>
            <person name="Finn R."/>
            <person name="Kale V."/>
            <person name="Holt S."/>
            <person name="Cochrane G."/>
            <person name="Meng A."/>
            <person name="Brown T."/>
            <person name="Cohen L."/>
        </authorList>
    </citation>
    <scope>NUCLEOTIDE SEQUENCE</scope>
    <source>
        <strain evidence="9">CCMP3107</strain>
    </source>
</reference>
<feature type="transmembrane region" description="Helical" evidence="7">
    <location>
        <begin position="539"/>
        <end position="558"/>
    </location>
</feature>
<evidence type="ECO:0000313" key="9">
    <source>
        <dbReference type="EMBL" id="CAE0639028.1"/>
    </source>
</evidence>
<feature type="transmembrane region" description="Helical" evidence="7">
    <location>
        <begin position="205"/>
        <end position="231"/>
    </location>
</feature>
<dbReference type="AlphaFoldDB" id="A0A7S3Y2F1"/>
<dbReference type="Pfam" id="PF04515">
    <property type="entry name" value="Choline_transpo"/>
    <property type="match status" value="1"/>
</dbReference>
<organism evidence="9">
    <name type="scientific">Heterosigma akashiwo</name>
    <name type="common">Chromophytic alga</name>
    <name type="synonym">Heterosigma carterae</name>
    <dbReference type="NCBI Taxonomy" id="2829"/>
    <lineage>
        <taxon>Eukaryota</taxon>
        <taxon>Sar</taxon>
        <taxon>Stramenopiles</taxon>
        <taxon>Ochrophyta</taxon>
        <taxon>Raphidophyceae</taxon>
        <taxon>Chattonellales</taxon>
        <taxon>Chattonellaceae</taxon>
        <taxon>Heterosigma</taxon>
    </lineage>
</organism>
<name>A0A7S3Y2F1_HETAK</name>
<feature type="compositionally biased region" description="Polar residues" evidence="8">
    <location>
        <begin position="612"/>
        <end position="632"/>
    </location>
</feature>
<dbReference type="PANTHER" id="PTHR12385:SF14">
    <property type="entry name" value="CHOLINE TRANSPORTER-LIKE 2"/>
    <property type="match status" value="1"/>
</dbReference>
<evidence type="ECO:0000256" key="5">
    <source>
        <dbReference type="ARBA" id="ARBA00023136"/>
    </source>
</evidence>
<feature type="transmembrane region" description="Helical" evidence="7">
    <location>
        <begin position="30"/>
        <end position="47"/>
    </location>
</feature>
<feature type="transmembrane region" description="Helical" evidence="7">
    <location>
        <begin position="178"/>
        <end position="199"/>
    </location>
</feature>
<comment type="similarity">
    <text evidence="2 7">Belongs to the CTL (choline transporter-like) family.</text>
</comment>
<feature type="transmembrane region" description="Helical" evidence="7">
    <location>
        <begin position="356"/>
        <end position="378"/>
    </location>
</feature>
<dbReference type="GO" id="GO:0022857">
    <property type="term" value="F:transmembrane transporter activity"/>
    <property type="evidence" value="ECO:0007669"/>
    <property type="project" value="UniProtKB-UniRule"/>
</dbReference>
<dbReference type="PANTHER" id="PTHR12385">
    <property type="entry name" value="CHOLINE TRANSPORTER-LIKE (SLC FAMILY 44)"/>
    <property type="match status" value="1"/>
</dbReference>
<evidence type="ECO:0000256" key="4">
    <source>
        <dbReference type="ARBA" id="ARBA00022989"/>
    </source>
</evidence>